<dbReference type="Gene3D" id="3.10.620.30">
    <property type="match status" value="1"/>
</dbReference>
<keyword evidence="1" id="KW-0812">Transmembrane</keyword>
<dbReference type="Pfam" id="PF01841">
    <property type="entry name" value="Transglut_core"/>
    <property type="match status" value="1"/>
</dbReference>
<reference evidence="3 4" key="1">
    <citation type="journal article" date="2016" name="Nat. Commun.">
        <title>Thousands of microbial genomes shed light on interconnected biogeochemical processes in an aquifer system.</title>
        <authorList>
            <person name="Anantharaman K."/>
            <person name="Brown C.T."/>
            <person name="Hug L.A."/>
            <person name="Sharon I."/>
            <person name="Castelle C.J."/>
            <person name="Probst A.J."/>
            <person name="Thomas B.C."/>
            <person name="Singh A."/>
            <person name="Wilkins M.J."/>
            <person name="Karaoz U."/>
            <person name="Brodie E.L."/>
            <person name="Williams K.H."/>
            <person name="Hubbard S.S."/>
            <person name="Banfield J.F."/>
        </authorList>
    </citation>
    <scope>NUCLEOTIDE SEQUENCE [LARGE SCALE GENOMIC DNA]</scope>
</reference>
<evidence type="ECO:0000313" key="3">
    <source>
        <dbReference type="EMBL" id="OGD81585.1"/>
    </source>
</evidence>
<name>A0A1F5FPK4_9BACT</name>
<comment type="caution">
    <text evidence="3">The sequence shown here is derived from an EMBL/GenBank/DDBJ whole genome shotgun (WGS) entry which is preliminary data.</text>
</comment>
<feature type="domain" description="Transglutaminase-like" evidence="2">
    <location>
        <begin position="347"/>
        <end position="418"/>
    </location>
</feature>
<dbReference type="SMART" id="SM00460">
    <property type="entry name" value="TGc"/>
    <property type="match status" value="1"/>
</dbReference>
<dbReference type="SUPFAM" id="SSF54001">
    <property type="entry name" value="Cysteine proteinases"/>
    <property type="match status" value="1"/>
</dbReference>
<protein>
    <recommendedName>
        <fullName evidence="2">Transglutaminase-like domain-containing protein</fullName>
    </recommendedName>
</protein>
<dbReference type="AlphaFoldDB" id="A0A1F5FPK4"/>
<feature type="transmembrane region" description="Helical" evidence="1">
    <location>
        <begin position="571"/>
        <end position="591"/>
    </location>
</feature>
<sequence length="603" mass="68331">MGKFINIIFIFFFCFFFSSLQNPIFAITKFDTKYQVYYKVEENGNTKVTFVINQKNNLSVVYATEYGISLNETRINNLKILDEGVSIANPNVVKSQNQTIISFPFANKVVGKNQTRNFTIEYETTDIVSKQGSTWQINIPRFESNESISEQTAILSLPENFPQPAYIDPKPDIVNNNTYYFSSKSMANKPISAIFGKAQYYKGKINYQLQNEQSTKLTKSITLIPNTSYQTVFYESISPMPDSVSEDQDGNLLAYYSLKPGQTINITANLNIQTNFQPNSPRSPISDQKYTENNQIWNYDHSAFTTPEIKSLNNPKAIYDYVTNKLKYDYQKINEAGTVRQPASDILSNYQSAICTDFTDLFVTLARKVGIPARELEGYAISDNQDLKPISSKIDLLHAWPEYFDKDKKLWIQVDPTWANTTKGLDYFSKLDFNHIVFAIHGLTPLEPIPAGGFKNANNKEKQIQIIPSKEVVFPNSTPVPTLTPDKINSAKLTFKNEQGVYFYGQAEVVENSYLKPLVQALIIPPYSKAEITIKTKPISFFDTNGSKSIIIINGQQHEIQTTTEQTTSPFFLAASGILLGTITLIARSLLLRKLKKRTSLHR</sequence>
<dbReference type="EMBL" id="MFAQ01000041">
    <property type="protein sequence ID" value="OGD81585.1"/>
    <property type="molecule type" value="Genomic_DNA"/>
</dbReference>
<dbReference type="InterPro" id="IPR002931">
    <property type="entry name" value="Transglutaminase-like"/>
</dbReference>
<keyword evidence="1" id="KW-0472">Membrane</keyword>
<evidence type="ECO:0000259" key="2">
    <source>
        <dbReference type="SMART" id="SM00460"/>
    </source>
</evidence>
<evidence type="ECO:0000313" key="4">
    <source>
        <dbReference type="Proteomes" id="UP000179237"/>
    </source>
</evidence>
<dbReference type="InterPro" id="IPR038765">
    <property type="entry name" value="Papain-like_cys_pep_sf"/>
</dbReference>
<evidence type="ECO:0000256" key="1">
    <source>
        <dbReference type="SAM" id="Phobius"/>
    </source>
</evidence>
<proteinExistence type="predicted"/>
<accession>A0A1F5FPK4</accession>
<gene>
    <name evidence="3" type="ORF">A2572_04345</name>
</gene>
<organism evidence="3 4">
    <name type="scientific">Candidatus Collierbacteria bacterium RIFOXYD1_FULL_40_9</name>
    <dbReference type="NCBI Taxonomy" id="1817731"/>
    <lineage>
        <taxon>Bacteria</taxon>
        <taxon>Candidatus Collieribacteriota</taxon>
    </lineage>
</organism>
<keyword evidence="1" id="KW-1133">Transmembrane helix</keyword>
<dbReference type="PANTHER" id="PTHR33490">
    <property type="entry name" value="BLR5614 PROTEIN-RELATED"/>
    <property type="match status" value="1"/>
</dbReference>
<dbReference type="Proteomes" id="UP000179237">
    <property type="component" value="Unassembled WGS sequence"/>
</dbReference>